<evidence type="ECO:0000256" key="2">
    <source>
        <dbReference type="ARBA" id="ARBA00022448"/>
    </source>
</evidence>
<sequence>MHKNIKLETFLHAFFLVLCACSIIPLLLVISVSLTSESGIVSKGYTLLPSELSTNAYEYIFKNGNSVARAYGVTIINTITGAGISTLLTALFAYGLSKKDFRWRKIFTFYVFFTMLFNGGTVAWYIVCTKWLNLSNTIWAMILPYLMNAWNIIILRTFFSTTIPDGIIESAKLDGAGEFRIFFQLVLPISLPGIATIALFQTLAYWNDWWLPLLFITEPKLYNLQFILQNMMNNIQKMSENSNYALSTGAMDVPSESARMALCIIATGPILFVYPFFQKYFIQGLTVGAIKG</sequence>
<protein>
    <submittedName>
        <fullName evidence="9">Carbohydrate ABC transporter permease</fullName>
    </submittedName>
</protein>
<dbReference type="EMBL" id="JADCKB010000025">
    <property type="protein sequence ID" value="MBE5040887.1"/>
    <property type="molecule type" value="Genomic_DNA"/>
</dbReference>
<evidence type="ECO:0000256" key="7">
    <source>
        <dbReference type="RuleBase" id="RU363032"/>
    </source>
</evidence>
<feature type="transmembrane region" description="Helical" evidence="7">
    <location>
        <begin position="258"/>
        <end position="277"/>
    </location>
</feature>
<dbReference type="Proteomes" id="UP000806542">
    <property type="component" value="Unassembled WGS sequence"/>
</dbReference>
<evidence type="ECO:0000256" key="3">
    <source>
        <dbReference type="ARBA" id="ARBA00022475"/>
    </source>
</evidence>
<feature type="transmembrane region" description="Helical" evidence="7">
    <location>
        <begin position="179"/>
        <end position="206"/>
    </location>
</feature>
<keyword evidence="2 7" id="KW-0813">Transport</keyword>
<evidence type="ECO:0000313" key="10">
    <source>
        <dbReference type="Proteomes" id="UP000806542"/>
    </source>
</evidence>
<dbReference type="PROSITE" id="PS50928">
    <property type="entry name" value="ABC_TM1"/>
    <property type="match status" value="1"/>
</dbReference>
<feature type="transmembrane region" description="Helical" evidence="7">
    <location>
        <begin position="12"/>
        <end position="34"/>
    </location>
</feature>
<dbReference type="CDD" id="cd06261">
    <property type="entry name" value="TM_PBP2"/>
    <property type="match status" value="1"/>
</dbReference>
<dbReference type="Gene3D" id="1.10.3720.10">
    <property type="entry name" value="MetI-like"/>
    <property type="match status" value="1"/>
</dbReference>
<dbReference type="PANTHER" id="PTHR43744:SF9">
    <property type="entry name" value="POLYGALACTURONAN_RHAMNOGALACTURONAN TRANSPORT SYSTEM PERMEASE PROTEIN YTCP"/>
    <property type="match status" value="1"/>
</dbReference>
<comment type="subcellular location">
    <subcellularLocation>
        <location evidence="1 7">Cell membrane</location>
        <topology evidence="1 7">Multi-pass membrane protein</topology>
    </subcellularLocation>
</comment>
<keyword evidence="3" id="KW-1003">Cell membrane</keyword>
<feature type="transmembrane region" description="Helical" evidence="7">
    <location>
        <begin position="70"/>
        <end position="94"/>
    </location>
</feature>
<name>A0A9D5R9C6_9FIRM</name>
<keyword evidence="6 7" id="KW-0472">Membrane</keyword>
<evidence type="ECO:0000313" key="9">
    <source>
        <dbReference type="EMBL" id="MBE5040887.1"/>
    </source>
</evidence>
<gene>
    <name evidence="9" type="ORF">INF28_10490</name>
</gene>
<accession>A0A9D5R9C6</accession>
<evidence type="ECO:0000256" key="5">
    <source>
        <dbReference type="ARBA" id="ARBA00022989"/>
    </source>
</evidence>
<dbReference type="GO" id="GO:0005886">
    <property type="term" value="C:plasma membrane"/>
    <property type="evidence" value="ECO:0007669"/>
    <property type="project" value="UniProtKB-SubCell"/>
</dbReference>
<evidence type="ECO:0000256" key="4">
    <source>
        <dbReference type="ARBA" id="ARBA00022692"/>
    </source>
</evidence>
<dbReference type="SUPFAM" id="SSF161098">
    <property type="entry name" value="MetI-like"/>
    <property type="match status" value="1"/>
</dbReference>
<feature type="domain" description="ABC transmembrane type-1" evidence="8">
    <location>
        <begin position="71"/>
        <end position="277"/>
    </location>
</feature>
<keyword evidence="10" id="KW-1185">Reference proteome</keyword>
<dbReference type="RefSeq" id="WP_226393428.1">
    <property type="nucleotide sequence ID" value="NZ_JADCKB010000025.1"/>
</dbReference>
<dbReference type="PROSITE" id="PS51257">
    <property type="entry name" value="PROKAR_LIPOPROTEIN"/>
    <property type="match status" value="1"/>
</dbReference>
<comment type="caution">
    <text evidence="9">The sequence shown here is derived from an EMBL/GenBank/DDBJ whole genome shotgun (WGS) entry which is preliminary data.</text>
</comment>
<comment type="similarity">
    <text evidence="7">Belongs to the binding-protein-dependent transport system permease family.</text>
</comment>
<dbReference type="GO" id="GO:0055085">
    <property type="term" value="P:transmembrane transport"/>
    <property type="evidence" value="ECO:0007669"/>
    <property type="project" value="InterPro"/>
</dbReference>
<evidence type="ECO:0000259" key="8">
    <source>
        <dbReference type="PROSITE" id="PS50928"/>
    </source>
</evidence>
<dbReference type="PANTHER" id="PTHR43744">
    <property type="entry name" value="ABC TRANSPORTER PERMEASE PROTEIN MG189-RELATED-RELATED"/>
    <property type="match status" value="1"/>
</dbReference>
<dbReference type="InterPro" id="IPR035906">
    <property type="entry name" value="MetI-like_sf"/>
</dbReference>
<evidence type="ECO:0000256" key="1">
    <source>
        <dbReference type="ARBA" id="ARBA00004651"/>
    </source>
</evidence>
<keyword evidence="4 7" id="KW-0812">Transmembrane</keyword>
<dbReference type="Pfam" id="PF00528">
    <property type="entry name" value="BPD_transp_1"/>
    <property type="match status" value="1"/>
</dbReference>
<organism evidence="9 10">
    <name type="scientific">Ructibacterium gallinarum</name>
    <dbReference type="NCBI Taxonomy" id="2779355"/>
    <lineage>
        <taxon>Bacteria</taxon>
        <taxon>Bacillati</taxon>
        <taxon>Bacillota</taxon>
        <taxon>Clostridia</taxon>
        <taxon>Eubacteriales</taxon>
        <taxon>Oscillospiraceae</taxon>
        <taxon>Ructibacterium</taxon>
    </lineage>
</organism>
<feature type="transmembrane region" description="Helical" evidence="7">
    <location>
        <begin position="138"/>
        <end position="159"/>
    </location>
</feature>
<reference evidence="9" key="1">
    <citation type="submission" date="2020-10" db="EMBL/GenBank/DDBJ databases">
        <title>ChiBAC.</title>
        <authorList>
            <person name="Zenner C."/>
            <person name="Hitch T.C.A."/>
            <person name="Clavel T."/>
        </authorList>
    </citation>
    <scope>NUCLEOTIDE SEQUENCE</scope>
    <source>
        <strain evidence="9">DSM 107454</strain>
    </source>
</reference>
<keyword evidence="5 7" id="KW-1133">Transmembrane helix</keyword>
<dbReference type="AlphaFoldDB" id="A0A9D5R9C6"/>
<proteinExistence type="inferred from homology"/>
<evidence type="ECO:0000256" key="6">
    <source>
        <dbReference type="ARBA" id="ARBA00023136"/>
    </source>
</evidence>
<feature type="transmembrane region" description="Helical" evidence="7">
    <location>
        <begin position="106"/>
        <end position="126"/>
    </location>
</feature>
<dbReference type="InterPro" id="IPR000515">
    <property type="entry name" value="MetI-like"/>
</dbReference>